<organism evidence="3 4">
    <name type="scientific">Paenibacillus alba</name>
    <dbReference type="NCBI Taxonomy" id="1197127"/>
    <lineage>
        <taxon>Bacteria</taxon>
        <taxon>Bacillati</taxon>
        <taxon>Bacillota</taxon>
        <taxon>Bacilli</taxon>
        <taxon>Bacillales</taxon>
        <taxon>Paenibacillaceae</taxon>
        <taxon>Paenibacillus</taxon>
    </lineage>
</organism>
<name>A0ABU6GCC7_9BACL</name>
<proteinExistence type="predicted"/>
<protein>
    <submittedName>
        <fullName evidence="3">Extracellular solute-binding protein</fullName>
    </submittedName>
</protein>
<dbReference type="Proteomes" id="UP001338137">
    <property type="component" value="Unassembled WGS sequence"/>
</dbReference>
<dbReference type="Pfam" id="PF01547">
    <property type="entry name" value="SBP_bac_1"/>
    <property type="match status" value="1"/>
</dbReference>
<gene>
    <name evidence="3" type="ORF">P4I72_32285</name>
</gene>
<feature type="signal peptide" evidence="2">
    <location>
        <begin position="1"/>
        <end position="20"/>
    </location>
</feature>
<dbReference type="SUPFAM" id="SSF53850">
    <property type="entry name" value="Periplasmic binding protein-like II"/>
    <property type="match status" value="1"/>
</dbReference>
<dbReference type="PANTHER" id="PTHR42779:SF1">
    <property type="entry name" value="PROTEIN YNJB"/>
    <property type="match status" value="1"/>
</dbReference>
<sequence>MRKKWFNVLLVGTSVATLLAGCGTNEAKPGSSTSPAASSSSAPSDKPAKAVKMTLNLATAGDTNMTELQEKYVIPELKKTYPDVQVNVVGTGPGDAGSQKIFEKLKAQKDAGKQEWDIDVAIVHQSMMKSLIENDLVEKWVPNSANKGAVVSGDSKNSLGTNVEGYVIPLYHSQVALAYNPDKVKEAPKNFDDVEKWIKANPKRFGYNGIKNGMSGVAFATAYTYAKSGDYKTLTEGPYNADLEKKWPDIMKQLKSLPVVYTNGNNGTLDMLNRGEIDMGPVWVDMFYQWISDGRLNPNFQLKVADPGLPGQPLYVVIPKNAKNKEAALKYADFLTSPEIQAKVIVDKFSWYPGINAELVLPKVSEEGKQKLFKYVTAEDLNKRGQSLPINEYFGNLQAAYEKN</sequence>
<keyword evidence="4" id="KW-1185">Reference proteome</keyword>
<dbReference type="InterPro" id="IPR006059">
    <property type="entry name" value="SBP"/>
</dbReference>
<reference evidence="3 4" key="1">
    <citation type="submission" date="2023-03" db="EMBL/GenBank/DDBJ databases">
        <title>Bacillus Genome Sequencing.</title>
        <authorList>
            <person name="Dunlap C."/>
        </authorList>
    </citation>
    <scope>NUCLEOTIDE SEQUENCE [LARGE SCALE GENOMIC DNA]</scope>
    <source>
        <strain evidence="3 4">BD-533</strain>
    </source>
</reference>
<feature type="compositionally biased region" description="Low complexity" evidence="1">
    <location>
        <begin position="27"/>
        <end position="45"/>
    </location>
</feature>
<evidence type="ECO:0000313" key="4">
    <source>
        <dbReference type="Proteomes" id="UP001338137"/>
    </source>
</evidence>
<evidence type="ECO:0000256" key="2">
    <source>
        <dbReference type="SAM" id="SignalP"/>
    </source>
</evidence>
<dbReference type="Gene3D" id="3.40.190.10">
    <property type="entry name" value="Periplasmic binding protein-like II"/>
    <property type="match status" value="2"/>
</dbReference>
<feature type="region of interest" description="Disordered" evidence="1">
    <location>
        <begin position="25"/>
        <end position="48"/>
    </location>
</feature>
<evidence type="ECO:0000256" key="1">
    <source>
        <dbReference type="SAM" id="MobiDB-lite"/>
    </source>
</evidence>
<dbReference type="PANTHER" id="PTHR42779">
    <property type="entry name" value="PROTEIN YNJB"/>
    <property type="match status" value="1"/>
</dbReference>
<evidence type="ECO:0000313" key="3">
    <source>
        <dbReference type="EMBL" id="MEC0231791.1"/>
    </source>
</evidence>
<dbReference type="RefSeq" id="WP_326075851.1">
    <property type="nucleotide sequence ID" value="NZ_JARLKY010000103.1"/>
</dbReference>
<dbReference type="PROSITE" id="PS51257">
    <property type="entry name" value="PROKAR_LIPOPROTEIN"/>
    <property type="match status" value="1"/>
</dbReference>
<dbReference type="EMBL" id="JARLKY010000103">
    <property type="protein sequence ID" value="MEC0231791.1"/>
    <property type="molecule type" value="Genomic_DNA"/>
</dbReference>
<feature type="chain" id="PRO_5045057811" evidence="2">
    <location>
        <begin position="21"/>
        <end position="404"/>
    </location>
</feature>
<accession>A0ABU6GCC7</accession>
<keyword evidence="2" id="KW-0732">Signal</keyword>
<comment type="caution">
    <text evidence="3">The sequence shown here is derived from an EMBL/GenBank/DDBJ whole genome shotgun (WGS) entry which is preliminary data.</text>
</comment>